<dbReference type="AlphaFoldDB" id="A0AAU8RPQ1"/>
<dbReference type="Proteomes" id="UP000030786">
    <property type="component" value="Chromosome"/>
</dbReference>
<dbReference type="GO" id="GO:0043565">
    <property type="term" value="F:sequence-specific DNA binding"/>
    <property type="evidence" value="ECO:0007669"/>
    <property type="project" value="InterPro"/>
</dbReference>
<dbReference type="EMBL" id="CP009976">
    <property type="protein sequence ID" value="AIZ41327.1"/>
    <property type="molecule type" value="Genomic_DNA"/>
</dbReference>
<keyword evidence="1" id="KW-0805">Transcription regulation</keyword>
<keyword evidence="3" id="KW-0804">Transcription</keyword>
<organism evidence="5 6">
    <name type="scientific">Cellulophaga baltica 18</name>
    <dbReference type="NCBI Taxonomy" id="1348584"/>
    <lineage>
        <taxon>Bacteria</taxon>
        <taxon>Pseudomonadati</taxon>
        <taxon>Bacteroidota</taxon>
        <taxon>Flavobacteriia</taxon>
        <taxon>Flavobacteriales</taxon>
        <taxon>Flavobacteriaceae</taxon>
        <taxon>Cellulophaga</taxon>
    </lineage>
</organism>
<name>A0AAU8RPQ1_9FLAO</name>
<dbReference type="InterPro" id="IPR009057">
    <property type="entry name" value="Homeodomain-like_sf"/>
</dbReference>
<dbReference type="Pfam" id="PF12833">
    <property type="entry name" value="HTH_18"/>
    <property type="match status" value="1"/>
</dbReference>
<dbReference type="PANTHER" id="PTHR47893:SF1">
    <property type="entry name" value="REGULATORY PROTEIN PCHR"/>
    <property type="match status" value="1"/>
</dbReference>
<dbReference type="PROSITE" id="PS00041">
    <property type="entry name" value="HTH_ARAC_FAMILY_1"/>
    <property type="match status" value="1"/>
</dbReference>
<dbReference type="SUPFAM" id="SSF46689">
    <property type="entry name" value="Homeodomain-like"/>
    <property type="match status" value="2"/>
</dbReference>
<dbReference type="InterPro" id="IPR018060">
    <property type="entry name" value="HTH_AraC"/>
</dbReference>
<evidence type="ECO:0000256" key="3">
    <source>
        <dbReference type="ARBA" id="ARBA00023163"/>
    </source>
</evidence>
<dbReference type="InterPro" id="IPR053142">
    <property type="entry name" value="PchR_regulatory_protein"/>
</dbReference>
<dbReference type="GO" id="GO:0003700">
    <property type="term" value="F:DNA-binding transcription factor activity"/>
    <property type="evidence" value="ECO:0007669"/>
    <property type="project" value="InterPro"/>
</dbReference>
<protein>
    <recommendedName>
        <fullName evidence="4">HTH araC/xylS-type domain-containing protein</fullName>
    </recommendedName>
</protein>
<evidence type="ECO:0000313" key="6">
    <source>
        <dbReference type="Proteomes" id="UP000030786"/>
    </source>
</evidence>
<evidence type="ECO:0000259" key="4">
    <source>
        <dbReference type="PROSITE" id="PS01124"/>
    </source>
</evidence>
<dbReference type="GeneID" id="78060465"/>
<dbReference type="PANTHER" id="PTHR47893">
    <property type="entry name" value="REGULATORY PROTEIN PCHR"/>
    <property type="match status" value="1"/>
</dbReference>
<dbReference type="SMART" id="SM00342">
    <property type="entry name" value="HTH_ARAC"/>
    <property type="match status" value="1"/>
</dbReference>
<dbReference type="KEGG" id="cbat:M666_06925"/>
<evidence type="ECO:0000313" key="5">
    <source>
        <dbReference type="EMBL" id="AIZ41327.1"/>
    </source>
</evidence>
<accession>A0AAU8RPQ1</accession>
<dbReference type="InterPro" id="IPR018062">
    <property type="entry name" value="HTH_AraC-typ_CS"/>
</dbReference>
<evidence type="ECO:0000256" key="1">
    <source>
        <dbReference type="ARBA" id="ARBA00023015"/>
    </source>
</evidence>
<sequence length="328" mass="37862">MKSVYRNHVYPHKVTTKVFTEGFKKKAIEDHTLVSENPFIVGKTREILLDGIKVNMRSGKINPPLSIDVVHDFPFLKIHFEIEGSSIYTPNNDKSVVVAIPGGHYNFFFLPEVNGTLRYDKPQRETLEILFTKEYLKRVFGTSFKKECSEFGIALEQNHPFLMWENSKPITPQLHNIINEIMTCDFEGGLKKAYLESKITEILAIFFNRLKNKENKCPEGICKEDYLKIIHAETILRDHIKNPFTIAQLAMVSGVNQFKLKKHFKIIFGKPIFSYVTNLRMEKAKSLIVDEGFTIAEAAYEIGYKNPQHFTVAFKKVYNFLPSSLKKD</sequence>
<dbReference type="Gene3D" id="1.10.10.60">
    <property type="entry name" value="Homeodomain-like"/>
    <property type="match status" value="2"/>
</dbReference>
<feature type="domain" description="HTH araC/xylS-type" evidence="4">
    <location>
        <begin position="230"/>
        <end position="328"/>
    </location>
</feature>
<proteinExistence type="predicted"/>
<dbReference type="PROSITE" id="PS01124">
    <property type="entry name" value="HTH_ARAC_FAMILY_2"/>
    <property type="match status" value="1"/>
</dbReference>
<gene>
    <name evidence="5" type="ORF">M666_06925</name>
</gene>
<dbReference type="RefSeq" id="WP_029447233.1">
    <property type="nucleotide sequence ID" value="NZ_CP009976.1"/>
</dbReference>
<evidence type="ECO:0000256" key="2">
    <source>
        <dbReference type="ARBA" id="ARBA00023125"/>
    </source>
</evidence>
<keyword evidence="2" id="KW-0238">DNA-binding</keyword>
<reference evidence="5 6" key="1">
    <citation type="journal article" date="2014" name="Environ. Microbiol.">
        <title>Contrasting genomic patterns and infection strategies of two co-existing Bacteroidetes podovirus genera.</title>
        <authorList>
            <person name="Holmfeldt K."/>
            <person name="Howard-Varona C."/>
            <person name="Solonenko N."/>
            <person name="Sullivan M.B."/>
        </authorList>
    </citation>
    <scope>NUCLEOTIDE SEQUENCE [LARGE SCALE GENOMIC DNA]</scope>
    <source>
        <strain evidence="5 6">18</strain>
    </source>
</reference>